<dbReference type="EMBL" id="VSRR010007902">
    <property type="protein sequence ID" value="MPC47752.1"/>
    <property type="molecule type" value="Genomic_DNA"/>
</dbReference>
<evidence type="ECO:0000313" key="1">
    <source>
        <dbReference type="EMBL" id="MPC47752.1"/>
    </source>
</evidence>
<protein>
    <submittedName>
        <fullName evidence="1">Uncharacterized protein</fullName>
    </submittedName>
</protein>
<evidence type="ECO:0000313" key="2">
    <source>
        <dbReference type="Proteomes" id="UP000324222"/>
    </source>
</evidence>
<name>A0A5B7FMS9_PORTR</name>
<comment type="caution">
    <text evidence="1">The sequence shown here is derived from an EMBL/GenBank/DDBJ whole genome shotgun (WGS) entry which is preliminary data.</text>
</comment>
<accession>A0A5B7FMS9</accession>
<proteinExistence type="predicted"/>
<dbReference type="Proteomes" id="UP000324222">
    <property type="component" value="Unassembled WGS sequence"/>
</dbReference>
<keyword evidence="2" id="KW-1185">Reference proteome</keyword>
<gene>
    <name evidence="1" type="ORF">E2C01_041509</name>
</gene>
<reference evidence="1 2" key="1">
    <citation type="submission" date="2019-05" db="EMBL/GenBank/DDBJ databases">
        <title>Another draft genome of Portunus trituberculatus and its Hox gene families provides insights of decapod evolution.</title>
        <authorList>
            <person name="Jeong J.-H."/>
            <person name="Song I."/>
            <person name="Kim S."/>
            <person name="Choi T."/>
            <person name="Kim D."/>
            <person name="Ryu S."/>
            <person name="Kim W."/>
        </authorList>
    </citation>
    <scope>NUCLEOTIDE SEQUENCE [LARGE SCALE GENOMIC DNA]</scope>
    <source>
        <tissue evidence="1">Muscle</tissue>
    </source>
</reference>
<organism evidence="1 2">
    <name type="scientific">Portunus trituberculatus</name>
    <name type="common">Swimming crab</name>
    <name type="synonym">Neptunus trituberculatus</name>
    <dbReference type="NCBI Taxonomy" id="210409"/>
    <lineage>
        <taxon>Eukaryota</taxon>
        <taxon>Metazoa</taxon>
        <taxon>Ecdysozoa</taxon>
        <taxon>Arthropoda</taxon>
        <taxon>Crustacea</taxon>
        <taxon>Multicrustacea</taxon>
        <taxon>Malacostraca</taxon>
        <taxon>Eumalacostraca</taxon>
        <taxon>Eucarida</taxon>
        <taxon>Decapoda</taxon>
        <taxon>Pleocyemata</taxon>
        <taxon>Brachyura</taxon>
        <taxon>Eubrachyura</taxon>
        <taxon>Portunoidea</taxon>
        <taxon>Portunidae</taxon>
        <taxon>Portuninae</taxon>
        <taxon>Portunus</taxon>
    </lineage>
</organism>
<sequence length="60" mass="6499">MLPRAPPRLSGSQWLRARVDKDQTEDVKVGESLIPESVAAKVTKPEVKVSLASLEEGKVA</sequence>
<dbReference type="AlphaFoldDB" id="A0A5B7FMS9"/>